<dbReference type="Pfam" id="PF07690">
    <property type="entry name" value="MFS_1"/>
    <property type="match status" value="1"/>
</dbReference>
<keyword evidence="3 6" id="KW-0812">Transmembrane</keyword>
<dbReference type="InterPro" id="IPR020846">
    <property type="entry name" value="MFS_dom"/>
</dbReference>
<dbReference type="SUPFAM" id="SSF103473">
    <property type="entry name" value="MFS general substrate transporter"/>
    <property type="match status" value="1"/>
</dbReference>
<reference evidence="8" key="2">
    <citation type="submission" date="2020-12" db="EMBL/GenBank/DDBJ databases">
        <title>Antibiotic resistance and phylogeny of Pseudomonas spp. isolated over three decades from chicken meat in the Norwegian food chain.</title>
        <authorList>
            <person name="Moen B."/>
        </authorList>
    </citation>
    <scope>NUCLEOTIDE SEQUENCE</scope>
    <source>
        <strain evidence="8">MF6762</strain>
    </source>
</reference>
<protein>
    <submittedName>
        <fullName evidence="9">MFS transporter, DHA1 family, L-arabinose/isopropyl-beta-D-thiogalactopyranoside export protein</fullName>
    </submittedName>
    <submittedName>
        <fullName evidence="8">Sugar transporter</fullName>
    </submittedName>
</protein>
<evidence type="ECO:0000259" key="7">
    <source>
        <dbReference type="PROSITE" id="PS50850"/>
    </source>
</evidence>
<feature type="transmembrane region" description="Helical" evidence="6">
    <location>
        <begin position="275"/>
        <end position="295"/>
    </location>
</feature>
<evidence type="ECO:0000256" key="6">
    <source>
        <dbReference type="SAM" id="Phobius"/>
    </source>
</evidence>
<feature type="transmembrane region" description="Helical" evidence="6">
    <location>
        <begin position="244"/>
        <end position="268"/>
    </location>
</feature>
<evidence type="ECO:0000256" key="1">
    <source>
        <dbReference type="ARBA" id="ARBA00004651"/>
    </source>
</evidence>
<keyword evidence="2" id="KW-1003">Cell membrane</keyword>
<keyword evidence="8" id="KW-0762">Sugar transport</keyword>
<feature type="transmembrane region" description="Helical" evidence="6">
    <location>
        <begin position="333"/>
        <end position="356"/>
    </location>
</feature>
<keyword evidence="8" id="KW-0813">Transport</keyword>
<comment type="subcellular location">
    <subcellularLocation>
        <location evidence="1">Cell membrane</location>
        <topology evidence="1">Multi-pass membrane protein</topology>
    </subcellularLocation>
</comment>
<dbReference type="AlphaFoldDB" id="A0A8I1FUN9"/>
<feature type="transmembrane region" description="Helical" evidence="6">
    <location>
        <begin position="54"/>
        <end position="71"/>
    </location>
</feature>
<feature type="transmembrane region" description="Helical" evidence="6">
    <location>
        <begin position="301"/>
        <end position="321"/>
    </location>
</feature>
<dbReference type="Gene3D" id="1.20.1250.20">
    <property type="entry name" value="MFS general substrate transporter like domains"/>
    <property type="match status" value="1"/>
</dbReference>
<feature type="transmembrane region" description="Helical" evidence="6">
    <location>
        <begin position="80"/>
        <end position="103"/>
    </location>
</feature>
<evidence type="ECO:0000313" key="10">
    <source>
        <dbReference type="Proteomes" id="UP000182058"/>
    </source>
</evidence>
<evidence type="ECO:0000256" key="2">
    <source>
        <dbReference type="ARBA" id="ARBA00022475"/>
    </source>
</evidence>
<dbReference type="PROSITE" id="PS50850">
    <property type="entry name" value="MFS"/>
    <property type="match status" value="1"/>
</dbReference>
<feature type="transmembrane region" description="Helical" evidence="6">
    <location>
        <begin position="109"/>
        <end position="127"/>
    </location>
</feature>
<evidence type="ECO:0000256" key="3">
    <source>
        <dbReference type="ARBA" id="ARBA00022692"/>
    </source>
</evidence>
<dbReference type="Proteomes" id="UP000658390">
    <property type="component" value="Unassembled WGS sequence"/>
</dbReference>
<dbReference type="GeneID" id="96621136"/>
<evidence type="ECO:0000256" key="4">
    <source>
        <dbReference type="ARBA" id="ARBA00022989"/>
    </source>
</evidence>
<name>A0A8I1FUN9_9PSED</name>
<evidence type="ECO:0000256" key="5">
    <source>
        <dbReference type="ARBA" id="ARBA00023136"/>
    </source>
</evidence>
<dbReference type="RefSeq" id="WP_019822423.1">
    <property type="nucleotide sequence ID" value="NZ_ATLR01000009.1"/>
</dbReference>
<dbReference type="InterPro" id="IPR011701">
    <property type="entry name" value="MFS"/>
</dbReference>
<evidence type="ECO:0000313" key="11">
    <source>
        <dbReference type="Proteomes" id="UP000658390"/>
    </source>
</evidence>
<evidence type="ECO:0000313" key="9">
    <source>
        <dbReference type="EMBL" id="SDU66052.1"/>
    </source>
</evidence>
<accession>A0A8I1FUN9</accession>
<reference evidence="9 10" key="1">
    <citation type="submission" date="2016-10" db="EMBL/GenBank/DDBJ databases">
        <authorList>
            <person name="Varghese N."/>
            <person name="Submissions S."/>
        </authorList>
    </citation>
    <scope>NUCLEOTIDE SEQUENCE [LARGE SCALE GENOMIC DNA]</scope>
    <source>
        <strain evidence="9 10">BS3667</strain>
    </source>
</reference>
<keyword evidence="5 6" id="KW-0472">Membrane</keyword>
<dbReference type="GO" id="GO:0005886">
    <property type="term" value="C:plasma membrane"/>
    <property type="evidence" value="ECO:0007669"/>
    <property type="project" value="UniProtKB-SubCell"/>
</dbReference>
<evidence type="ECO:0000313" key="8">
    <source>
        <dbReference type="EMBL" id="MBJ2258070.1"/>
    </source>
</evidence>
<feature type="domain" description="Major facilitator superfamily (MFS) profile" evidence="7">
    <location>
        <begin position="14"/>
        <end position="386"/>
    </location>
</feature>
<gene>
    <name evidence="8" type="ORF">JFT45_16295</name>
    <name evidence="9" type="ORF">SAMN04490201_3563</name>
</gene>
<dbReference type="GO" id="GO:0022857">
    <property type="term" value="F:transmembrane transporter activity"/>
    <property type="evidence" value="ECO:0007669"/>
    <property type="project" value="InterPro"/>
</dbReference>
<dbReference type="EMBL" id="LT629795">
    <property type="protein sequence ID" value="SDU66052.1"/>
    <property type="molecule type" value="Genomic_DNA"/>
</dbReference>
<dbReference type="InterPro" id="IPR050189">
    <property type="entry name" value="MFS_Efflux_Transporters"/>
</dbReference>
<dbReference type="CDD" id="cd17324">
    <property type="entry name" value="MFS_NepI_like"/>
    <property type="match status" value="1"/>
</dbReference>
<feature type="transmembrane region" description="Helical" evidence="6">
    <location>
        <begin position="362"/>
        <end position="382"/>
    </location>
</feature>
<dbReference type="EMBL" id="JAEKCZ010000014">
    <property type="protein sequence ID" value="MBJ2258070.1"/>
    <property type="molecule type" value="Genomic_DNA"/>
</dbReference>
<feature type="transmembrane region" description="Helical" evidence="6">
    <location>
        <begin position="169"/>
        <end position="191"/>
    </location>
</feature>
<dbReference type="PANTHER" id="PTHR43124">
    <property type="entry name" value="PURINE EFFLUX PUMP PBUE"/>
    <property type="match status" value="1"/>
</dbReference>
<dbReference type="Proteomes" id="UP000182058">
    <property type="component" value="Chromosome I"/>
</dbReference>
<feature type="transmembrane region" description="Helical" evidence="6">
    <location>
        <begin position="139"/>
        <end position="157"/>
    </location>
</feature>
<dbReference type="PANTHER" id="PTHR43124:SF4">
    <property type="entry name" value="SUGAR EFFLUX TRANSPORTER"/>
    <property type="match status" value="1"/>
</dbReference>
<dbReference type="OrthoDB" id="9788453at2"/>
<dbReference type="InterPro" id="IPR036259">
    <property type="entry name" value="MFS_trans_sf"/>
</dbReference>
<feature type="transmembrane region" description="Helical" evidence="6">
    <location>
        <begin position="212"/>
        <end position="232"/>
    </location>
</feature>
<dbReference type="NCBIfam" id="NF002921">
    <property type="entry name" value="PRK03545.1"/>
    <property type="match status" value="1"/>
</dbReference>
<keyword evidence="4 6" id="KW-1133">Transmembrane helix</keyword>
<organism evidence="8 11">
    <name type="scientific">Pseudomonas psychrophila</name>
    <dbReference type="NCBI Taxonomy" id="122355"/>
    <lineage>
        <taxon>Bacteria</taxon>
        <taxon>Pseudomonadati</taxon>
        <taxon>Pseudomonadota</taxon>
        <taxon>Gammaproteobacteria</taxon>
        <taxon>Pseudomonadales</taxon>
        <taxon>Pseudomonadaceae</taxon>
        <taxon>Pseudomonas</taxon>
    </lineage>
</organism>
<keyword evidence="10" id="KW-1185">Reference proteome</keyword>
<sequence>MTNPTSTSTANWQPVIALALAAFVFNTTEFVPVGLLSAIGSSFDLSTAKVGLMLTIYAWVVSLASLPIMLLTRNVERRKLLLVLFGLFIASHVLSSLATNFGILLLSRIGVALSHALFWSITASLAVRLAPEGKQVQALGLLATGTSLAMVMGVPLGRLLGEAMGWRTTFVVIAGLAALLVFWLAKTLPLLPSQNSGSLRSLPVLFKRPALVAVYVLTAVVITAQFTAYSYVEPFVQGVAGMSGSTVTLILLLFGGAGIIGSLCFSWFHKYNPQGFLLTAVGLIALSLLLMLPASNWIESLGVLSIIWGMAIMGFGLAMQSKVLTLAPDATDVAMAMFSGIYNIGIGGGALLGSSVGSHFGFAWIGLAGGSLAGLALVFYAWTVYRLQRSGLPT</sequence>
<proteinExistence type="predicted"/>